<organism evidence="12 13">
    <name type="scientific">Arcanobacterium phocae</name>
    <dbReference type="NCBI Taxonomy" id="131112"/>
    <lineage>
        <taxon>Bacteria</taxon>
        <taxon>Bacillati</taxon>
        <taxon>Actinomycetota</taxon>
        <taxon>Actinomycetes</taxon>
        <taxon>Actinomycetales</taxon>
        <taxon>Actinomycetaceae</taxon>
        <taxon>Arcanobacterium</taxon>
    </lineage>
</organism>
<evidence type="ECO:0000256" key="7">
    <source>
        <dbReference type="ARBA" id="ARBA00022989"/>
    </source>
</evidence>
<evidence type="ECO:0000256" key="4">
    <source>
        <dbReference type="ARBA" id="ARBA00022475"/>
    </source>
</evidence>
<evidence type="ECO:0000313" key="13">
    <source>
        <dbReference type="Proteomes" id="UP000214355"/>
    </source>
</evidence>
<dbReference type="InterPro" id="IPR035906">
    <property type="entry name" value="MetI-like_sf"/>
</dbReference>
<dbReference type="OrthoDB" id="9805974at2"/>
<evidence type="ECO:0000256" key="5">
    <source>
        <dbReference type="ARBA" id="ARBA00022597"/>
    </source>
</evidence>
<evidence type="ECO:0000256" key="10">
    <source>
        <dbReference type="RuleBase" id="RU367050"/>
    </source>
</evidence>
<evidence type="ECO:0000259" key="11">
    <source>
        <dbReference type="PROSITE" id="PS50928"/>
    </source>
</evidence>
<dbReference type="GO" id="GO:0015423">
    <property type="term" value="F:ABC-type maltose transporter activity"/>
    <property type="evidence" value="ECO:0007669"/>
    <property type="project" value="TreeGrafter"/>
</dbReference>
<feature type="transmembrane region" description="Helical" evidence="9">
    <location>
        <begin position="296"/>
        <end position="320"/>
    </location>
</feature>
<dbReference type="EMBL" id="LT629804">
    <property type="protein sequence ID" value="SDU78513.1"/>
    <property type="molecule type" value="Genomic_DNA"/>
</dbReference>
<accession>A0A1H2LBY5</accession>
<evidence type="ECO:0000256" key="8">
    <source>
        <dbReference type="ARBA" id="ARBA00023136"/>
    </source>
</evidence>
<comment type="similarity">
    <text evidence="2 10">Belongs to the binding-protein-dependent transport system permease family. MalFG subfamily.</text>
</comment>
<proteinExistence type="inferred from homology"/>
<dbReference type="AlphaFoldDB" id="A0A1H2LBY5"/>
<keyword evidence="3 9" id="KW-0813">Transport</keyword>
<evidence type="ECO:0000256" key="3">
    <source>
        <dbReference type="ARBA" id="ARBA00022448"/>
    </source>
</evidence>
<dbReference type="InterPro" id="IPR032550">
    <property type="entry name" value="TM_PBP2_N"/>
</dbReference>
<dbReference type="Pfam" id="PF00528">
    <property type="entry name" value="BPD_transp_1"/>
    <property type="match status" value="1"/>
</dbReference>
<keyword evidence="7 9" id="KW-1133">Transmembrane helix</keyword>
<dbReference type="Gene3D" id="1.10.3720.10">
    <property type="entry name" value="MetI-like"/>
    <property type="match status" value="1"/>
</dbReference>
<keyword evidence="6 9" id="KW-0812">Transmembrane</keyword>
<feature type="transmembrane region" description="Helical" evidence="9">
    <location>
        <begin position="21"/>
        <end position="49"/>
    </location>
</feature>
<dbReference type="SUPFAM" id="SSF161098">
    <property type="entry name" value="MetI-like"/>
    <property type="match status" value="1"/>
</dbReference>
<feature type="transmembrane region" description="Helical" evidence="9">
    <location>
        <begin position="55"/>
        <end position="73"/>
    </location>
</feature>
<name>A0A1H2LBY5_9ACTO</name>
<dbReference type="PANTHER" id="PTHR47314:SF1">
    <property type="entry name" value="MALTOSE_MALTODEXTRIN TRANSPORT SYSTEM PERMEASE PROTEIN MALF"/>
    <property type="match status" value="1"/>
</dbReference>
<evidence type="ECO:0000313" key="12">
    <source>
        <dbReference type="EMBL" id="SDU78513.1"/>
    </source>
</evidence>
<evidence type="ECO:0000256" key="2">
    <source>
        <dbReference type="ARBA" id="ARBA00009047"/>
    </source>
</evidence>
<dbReference type="Pfam" id="PF16296">
    <property type="entry name" value="TM_PBP2_N"/>
    <property type="match status" value="1"/>
</dbReference>
<feature type="transmembrane region" description="Helical" evidence="9">
    <location>
        <begin position="384"/>
        <end position="406"/>
    </location>
</feature>
<evidence type="ECO:0000256" key="6">
    <source>
        <dbReference type="ARBA" id="ARBA00022692"/>
    </source>
</evidence>
<feature type="transmembrane region" description="Helical" evidence="9">
    <location>
        <begin position="332"/>
        <end position="355"/>
    </location>
</feature>
<reference evidence="13" key="1">
    <citation type="submission" date="2016-10" db="EMBL/GenBank/DDBJ databases">
        <authorList>
            <person name="Varghese N."/>
            <person name="Submissions S."/>
        </authorList>
    </citation>
    <scope>NUCLEOTIDE SEQUENCE [LARGE SCALE GENOMIC DNA]</scope>
    <source>
        <strain evidence="13">DSM 10002</strain>
    </source>
</reference>
<dbReference type="SUPFAM" id="SSF160964">
    <property type="entry name" value="MalF N-terminal region-like"/>
    <property type="match status" value="1"/>
</dbReference>
<dbReference type="Gene3D" id="3.10.650.10">
    <property type="entry name" value="MalF N-terminal region-like"/>
    <property type="match status" value="1"/>
</dbReference>
<dbReference type="Gene3D" id="1.20.58.370">
    <property type="entry name" value="MalF N-terminal region-like"/>
    <property type="match status" value="1"/>
</dbReference>
<feature type="transmembrane region" description="Helical" evidence="9">
    <location>
        <begin position="82"/>
        <end position="106"/>
    </location>
</feature>
<comment type="subcellular location">
    <subcellularLocation>
        <location evidence="1 9">Cell membrane</location>
        <topology evidence="1 9">Multi-pass membrane protein</topology>
    </subcellularLocation>
</comment>
<dbReference type="GO" id="GO:0042956">
    <property type="term" value="P:maltodextrin transmembrane transport"/>
    <property type="evidence" value="ECO:0007669"/>
    <property type="project" value="TreeGrafter"/>
</dbReference>
<dbReference type="InterPro" id="IPR000515">
    <property type="entry name" value="MetI-like"/>
</dbReference>
<feature type="domain" description="ABC transmembrane type-1" evidence="11">
    <location>
        <begin position="297"/>
        <end position="518"/>
    </location>
</feature>
<comment type="function">
    <text evidence="10">Part of the ABC transporter complex MalEFGK involved in maltose/maltodextrin import. Probably responsible for the translocation of the substrate across the membrane.</text>
</comment>
<dbReference type="GO" id="GO:1990060">
    <property type="term" value="C:maltose transport complex"/>
    <property type="evidence" value="ECO:0007669"/>
    <property type="project" value="TreeGrafter"/>
</dbReference>
<gene>
    <name evidence="12" type="ORF">SAMN04489737_0503</name>
</gene>
<dbReference type="InterPro" id="IPR035277">
    <property type="entry name" value="MalF_N"/>
</dbReference>
<evidence type="ECO:0000256" key="9">
    <source>
        <dbReference type="RuleBase" id="RU363032"/>
    </source>
</evidence>
<feature type="transmembrane region" description="Helical" evidence="9">
    <location>
        <begin position="497"/>
        <end position="519"/>
    </location>
</feature>
<dbReference type="STRING" id="131112.SAMN04489737_0503"/>
<dbReference type="Proteomes" id="UP000214355">
    <property type="component" value="Chromosome I"/>
</dbReference>
<keyword evidence="4 10" id="KW-1003">Cell membrane</keyword>
<keyword evidence="8 9" id="KW-0472">Membrane</keyword>
<dbReference type="CDD" id="cd06261">
    <property type="entry name" value="TM_PBP2"/>
    <property type="match status" value="1"/>
</dbReference>
<dbReference type="PROSITE" id="PS50928">
    <property type="entry name" value="ABC_TM1"/>
    <property type="match status" value="1"/>
</dbReference>
<keyword evidence="13" id="KW-1185">Reference proteome</keyword>
<protein>
    <recommendedName>
        <fullName evidence="10">Maltose/maltodextrin transport system permease protein</fullName>
    </recommendedName>
</protein>
<sequence length="529" mass="58082">MTHDSRSSVQHKRAKRLCAHADIRITPMIIKIIILGFLDAFSLYSAFLLLSSQRWLLFTALITITVVVNWVYWSKNKLPAKYLIPGLVFLFIFQMFAIVYSSYVAFTNYGTGHNVDKSHAISSIVQASLEKVPESATVPITVVKCGGDYGFLYSDSEGNYLLGTAETPSQKVDVETDANGLPAVPGCESLDFAGLLEHQNDITELSVPVSTDLRDGMLRTSDGTSAFVFRSTLEYDAKNDTFTDTQTGEVYRDTGSGSFVSASGKQLSPGWKINVGFANFVKAFSAKEIRGSFVNVFLWTIEYSLISVASTFALGLFLAVAFNNSRMKGRRFYRSILILPYAFPGFLSALVWAGLLNEKFGFINQVLLGGADIPWLQSPVLAKVSVLVVNLWLGFPYMFLVCMGALQSIPEDISEAAKLDGASAWQIFRLIKFPLLLVSVAPLLISSFAMTFNNFNLIYMLTSGGPVNSESQLNVGSTDILISMVYKLAFVGANRDYGLASAFAIIIFFIVALISAIGFRMSKSLEEVN</sequence>
<dbReference type="PANTHER" id="PTHR47314">
    <property type="entry name" value="MALTOSE/MALTODEXTRIN TRANSPORT SYSTEM PERMEASE PROTEIN MALF"/>
    <property type="match status" value="1"/>
</dbReference>
<evidence type="ECO:0000256" key="1">
    <source>
        <dbReference type="ARBA" id="ARBA00004651"/>
    </source>
</evidence>
<keyword evidence="5 10" id="KW-0762">Sugar transport</keyword>
<feature type="transmembrane region" description="Helical" evidence="9">
    <location>
        <begin position="427"/>
        <end position="452"/>
    </location>
</feature>